<keyword evidence="1" id="KW-0436">Ligase</keyword>
<gene>
    <name evidence="6" type="ORF">SCF082_LOCUS39253</name>
</gene>
<organism evidence="6 7">
    <name type="scientific">Durusdinium trenchii</name>
    <dbReference type="NCBI Taxonomy" id="1381693"/>
    <lineage>
        <taxon>Eukaryota</taxon>
        <taxon>Sar</taxon>
        <taxon>Alveolata</taxon>
        <taxon>Dinophyceae</taxon>
        <taxon>Suessiales</taxon>
        <taxon>Symbiodiniaceae</taxon>
        <taxon>Durusdinium</taxon>
    </lineage>
</organism>
<dbReference type="InterPro" id="IPR023168">
    <property type="entry name" value="GatB_Yqey_C_2"/>
</dbReference>
<feature type="domain" description="Asn/Gln amidotransferase" evidence="5">
    <location>
        <begin position="2"/>
        <end position="141"/>
    </location>
</feature>
<dbReference type="Gene3D" id="1.10.10.410">
    <property type="match status" value="1"/>
</dbReference>
<evidence type="ECO:0000313" key="7">
    <source>
        <dbReference type="Proteomes" id="UP001642464"/>
    </source>
</evidence>
<dbReference type="Proteomes" id="UP001642464">
    <property type="component" value="Unassembled WGS sequence"/>
</dbReference>
<keyword evidence="3" id="KW-0067">ATP-binding</keyword>
<keyword evidence="4" id="KW-0648">Protein biosynthesis</keyword>
<dbReference type="PANTHER" id="PTHR11659:SF0">
    <property type="entry name" value="GLUTAMYL-TRNA(GLN) AMIDOTRANSFERASE SUBUNIT B, MITOCHONDRIAL"/>
    <property type="match status" value="1"/>
</dbReference>
<dbReference type="SUPFAM" id="SSF89095">
    <property type="entry name" value="GatB/YqeY motif"/>
    <property type="match status" value="1"/>
</dbReference>
<evidence type="ECO:0000256" key="1">
    <source>
        <dbReference type="ARBA" id="ARBA00022598"/>
    </source>
</evidence>
<feature type="non-terminal residue" evidence="6">
    <location>
        <position position="1"/>
    </location>
</feature>
<dbReference type="InterPro" id="IPR018027">
    <property type="entry name" value="Asn/Gln_amidotransferase"/>
</dbReference>
<evidence type="ECO:0000256" key="3">
    <source>
        <dbReference type="ARBA" id="ARBA00022840"/>
    </source>
</evidence>
<proteinExistence type="predicted"/>
<dbReference type="PANTHER" id="PTHR11659">
    <property type="entry name" value="GLUTAMYL-TRNA GLN AMIDOTRANSFERASE SUBUNIT B MITOCHONDRIAL AND PROKARYOTIC PET112-RELATED"/>
    <property type="match status" value="1"/>
</dbReference>
<dbReference type="InterPro" id="IPR003789">
    <property type="entry name" value="Asn/Gln_tRNA_amidoTrase-B-like"/>
</dbReference>
<dbReference type="InterPro" id="IPR017959">
    <property type="entry name" value="Asn/Gln-tRNA_amidoTrfase_suB/E"/>
</dbReference>
<dbReference type="Pfam" id="PF02637">
    <property type="entry name" value="GatB_Yqey"/>
    <property type="match status" value="1"/>
</dbReference>
<dbReference type="SMART" id="SM00845">
    <property type="entry name" value="GatB_Yqey"/>
    <property type="match status" value="1"/>
</dbReference>
<evidence type="ECO:0000256" key="2">
    <source>
        <dbReference type="ARBA" id="ARBA00022741"/>
    </source>
</evidence>
<comment type="caution">
    <text evidence="6">The sequence shown here is derived from an EMBL/GenBank/DDBJ whole genome shotgun (WGS) entry which is preliminary data.</text>
</comment>
<evidence type="ECO:0000259" key="5">
    <source>
        <dbReference type="SMART" id="SM00845"/>
    </source>
</evidence>
<evidence type="ECO:0000313" key="6">
    <source>
        <dbReference type="EMBL" id="CAK9082618.1"/>
    </source>
</evidence>
<accession>A0ABP0Q2Y6</accession>
<dbReference type="EMBL" id="CAXAMM010038979">
    <property type="protein sequence ID" value="CAK9082618.1"/>
    <property type="molecule type" value="Genomic_DNA"/>
</dbReference>
<name>A0ABP0Q2Y6_9DINO</name>
<keyword evidence="2" id="KW-0547">Nucleotide-binding</keyword>
<reference evidence="6 7" key="1">
    <citation type="submission" date="2024-02" db="EMBL/GenBank/DDBJ databases">
        <authorList>
            <person name="Chen Y."/>
            <person name="Shah S."/>
            <person name="Dougan E. K."/>
            <person name="Thang M."/>
            <person name="Chan C."/>
        </authorList>
    </citation>
    <scope>NUCLEOTIDE SEQUENCE [LARGE SCALE GENOMIC DNA]</scope>
</reference>
<sequence length="144" mass="15634">TATVAGNARTAGNWVQQYVLRTLNEKDIAIDAYPVSAKELGRLIEMVVAGKLDTTRGRDVLGEMVDSGCSVDEAIKARGIEEVDESTLVDLCRELLSKNPKVVDDLKEGKQKAVGALIGQAKKQNPNVNPGRVREICIELVNEM</sequence>
<keyword evidence="7" id="KW-1185">Reference proteome</keyword>
<protein>
    <submittedName>
        <fullName evidence="6">Aspartyl/glutamyl-tRNA(Asn/Gln) amidotransferase subunit B (Asp/Glu-ADT subunit B)</fullName>
    </submittedName>
</protein>
<evidence type="ECO:0000256" key="4">
    <source>
        <dbReference type="ARBA" id="ARBA00022917"/>
    </source>
</evidence>